<protein>
    <submittedName>
        <fullName evidence="2">Putative ribonuclease H-like domain-containing protein</fullName>
    </submittedName>
</protein>
<feature type="region of interest" description="Disordered" evidence="1">
    <location>
        <begin position="294"/>
        <end position="334"/>
    </location>
</feature>
<dbReference type="CDD" id="cd09272">
    <property type="entry name" value="RNase_HI_RT_Ty1"/>
    <property type="match status" value="1"/>
</dbReference>
<dbReference type="PANTHER" id="PTHR11439">
    <property type="entry name" value="GAG-POL-RELATED RETROTRANSPOSON"/>
    <property type="match status" value="1"/>
</dbReference>
<sequence>MYTGLSKLCMDFIKHQGPAWCDEFEVLMKGEFEISAIGELTFFLGLQVKQLPDGIFISQDKDSPFQLEAYSDSDYVGSHGDRKSTTSGCQILGKSLISLQCKKQTVVATSSTKAEYVAAASCCGQASNTAGSTTIPVGSSMDTAVQAAVVAPSSTIPAADKGKAHIDTDDSLPANLLKQSLLDSKRSWHRRLKLKELLHLLIKLLGDDVNEENMNERLGMLLMRKIQELAEQSRVKPMNKTLQRDFMWDFVKNQSALVYNQGWTIKQVPTGVFAASSIAAAVSVSAAPSIPVDESVSAAPSVPANTEVHADESRLDDPQTTSEHVSTEPTVNETTLSSLRTHRKHLAKKWVTPIVDIADDALIKFDSTSDSDDDPLPYAPYAGWEWFLLHWGDLHVLFQSLDDEDDHDFWRNQDSWRIRSWRLYPRAQVHVLETVDGWVIYMFVDVSYPLSAATLQRMLKHGLEVPKLLVGRDLTMAEQLFIFIKAALLNAQSAV</sequence>
<feature type="compositionally biased region" description="Polar residues" evidence="1">
    <location>
        <begin position="318"/>
        <end position="334"/>
    </location>
</feature>
<feature type="compositionally biased region" description="Basic and acidic residues" evidence="1">
    <location>
        <begin position="308"/>
        <end position="317"/>
    </location>
</feature>
<evidence type="ECO:0000256" key="1">
    <source>
        <dbReference type="SAM" id="MobiDB-lite"/>
    </source>
</evidence>
<proteinExistence type="predicted"/>
<organism evidence="2">
    <name type="scientific">Tanacetum cinerariifolium</name>
    <name type="common">Dalmatian daisy</name>
    <name type="synonym">Chrysanthemum cinerariifolium</name>
    <dbReference type="NCBI Taxonomy" id="118510"/>
    <lineage>
        <taxon>Eukaryota</taxon>
        <taxon>Viridiplantae</taxon>
        <taxon>Streptophyta</taxon>
        <taxon>Embryophyta</taxon>
        <taxon>Tracheophyta</taxon>
        <taxon>Spermatophyta</taxon>
        <taxon>Magnoliopsida</taxon>
        <taxon>eudicotyledons</taxon>
        <taxon>Gunneridae</taxon>
        <taxon>Pentapetalae</taxon>
        <taxon>asterids</taxon>
        <taxon>campanulids</taxon>
        <taxon>Asterales</taxon>
        <taxon>Asteraceae</taxon>
        <taxon>Asteroideae</taxon>
        <taxon>Anthemideae</taxon>
        <taxon>Anthemidinae</taxon>
        <taxon>Tanacetum</taxon>
    </lineage>
</organism>
<dbReference type="AlphaFoldDB" id="A0A6L2MFL7"/>
<comment type="caution">
    <text evidence="2">The sequence shown here is derived from an EMBL/GenBank/DDBJ whole genome shotgun (WGS) entry which is preliminary data.</text>
</comment>
<dbReference type="EMBL" id="BKCJ010006320">
    <property type="protein sequence ID" value="GEU71522.1"/>
    <property type="molecule type" value="Genomic_DNA"/>
</dbReference>
<accession>A0A6L2MFL7</accession>
<evidence type="ECO:0000313" key="2">
    <source>
        <dbReference type="EMBL" id="GEU71522.1"/>
    </source>
</evidence>
<gene>
    <name evidence="2" type="ORF">Tci_043500</name>
</gene>
<dbReference type="PANTHER" id="PTHR11439:SF509">
    <property type="entry name" value="RNA-DIRECTED DNA POLYMERASE"/>
    <property type="match status" value="1"/>
</dbReference>
<reference evidence="2" key="1">
    <citation type="journal article" date="2019" name="Sci. Rep.">
        <title>Draft genome of Tanacetum cinerariifolium, the natural source of mosquito coil.</title>
        <authorList>
            <person name="Yamashiro T."/>
            <person name="Shiraishi A."/>
            <person name="Satake H."/>
            <person name="Nakayama K."/>
        </authorList>
    </citation>
    <scope>NUCLEOTIDE SEQUENCE</scope>
</reference>
<name>A0A6L2MFL7_TANCI</name>